<dbReference type="RefSeq" id="XP_001562855.2">
    <property type="nucleotide sequence ID" value="XM_001562805.2"/>
</dbReference>
<dbReference type="Proteomes" id="UP000007258">
    <property type="component" value="Chromosome 10"/>
</dbReference>
<name>A4H665_LEIBR</name>
<keyword evidence="3" id="KW-1185">Reference proteome</keyword>
<reference evidence="2 3" key="1">
    <citation type="journal article" date="2007" name="Nat. Genet.">
        <title>Comparative genomic analysis of three Leishmania species that cause diverse human disease.</title>
        <authorList>
            <person name="Peacock C.S."/>
            <person name="Seeger K."/>
            <person name="Harris D."/>
            <person name="Murphy L."/>
            <person name="Ruiz J.C."/>
            <person name="Quail M.A."/>
            <person name="Peters N."/>
            <person name="Adlem E."/>
            <person name="Tivey A."/>
            <person name="Aslett M."/>
            <person name="Kerhornou A."/>
            <person name="Ivens A."/>
            <person name="Fraser A."/>
            <person name="Rajandream M.A."/>
            <person name="Carver T."/>
            <person name="Norbertczak H."/>
            <person name="Chillingworth T."/>
            <person name="Hance Z."/>
            <person name="Jagels K."/>
            <person name="Moule S."/>
            <person name="Ormond D."/>
            <person name="Rutter S."/>
            <person name="Squares R."/>
            <person name="Whitehead S."/>
            <person name="Rabbinowitsch E."/>
            <person name="Arrowsmith C."/>
            <person name="White B."/>
            <person name="Thurston S."/>
            <person name="Bringaud F."/>
            <person name="Baldauf S.L."/>
            <person name="Faulconbridge A."/>
            <person name="Jeffares D."/>
            <person name="Depledge D.P."/>
            <person name="Oyola S.O."/>
            <person name="Hilley J.D."/>
            <person name="Brito L.O."/>
            <person name="Tosi L.R."/>
            <person name="Barrell B."/>
            <person name="Cruz A.K."/>
            <person name="Mottram J.C."/>
            <person name="Smith D.F."/>
            <person name="Berriman M."/>
        </authorList>
    </citation>
    <scope>NUCLEOTIDE SEQUENCE [LARGE SCALE GENOMIC DNA]</scope>
    <source>
        <strain evidence="2 3">MHOM/BR/75/M2904</strain>
    </source>
</reference>
<reference evidence="2 3" key="2">
    <citation type="journal article" date="2011" name="Genome Res.">
        <title>Chromosome and gene copy number variation allow major structural change between species and strains of Leishmania.</title>
        <authorList>
            <person name="Rogers M.B."/>
            <person name="Hilley J.D."/>
            <person name="Dickens N.J."/>
            <person name="Wilkes J."/>
            <person name="Bates P.A."/>
            <person name="Depledge D.P."/>
            <person name="Harris D."/>
            <person name="Her Y."/>
            <person name="Herzyk P."/>
            <person name="Imamura H."/>
            <person name="Otto T.D."/>
            <person name="Sanders M."/>
            <person name="Seeger K."/>
            <person name="Dujardin J.C."/>
            <person name="Berriman M."/>
            <person name="Smith D.F."/>
            <person name="Hertz-Fowler C."/>
            <person name="Mottram J.C."/>
        </authorList>
    </citation>
    <scope>NUCLEOTIDE SEQUENCE [LARGE SCALE GENOMIC DNA]</scope>
    <source>
        <strain evidence="2 3">MHOM/BR/75/M2904</strain>
    </source>
</reference>
<dbReference type="AlphaFoldDB" id="A4H665"/>
<sequence>MAWAKTSVSGIPLRIYMCACVRVCVQRRLFLRSTLNSFSPLSCILLPTCLFHRGTEQPRTRAGTCAMDTDLGRQTIMRGTVSSCRGAWQRCVRFFTPIMGRVSYSSSATLPPPLSFSVELSLPHLPDRTPFVAAAGRATRTPIGTCSGAVHRFTHALGGAQTAKTKESAASETKTVMTNPEKRVMSTEELIACLRGLPDSSPASPLPLVSERWLQFVHLCDSLVQFATCPSERVVSSSTTSKRPGAPRHSLVGVVMPCKETYFSARHVDAAAASAVSPTLASDSPAPSSFAEDMSTTQAALFLFRHHWRVPVTLTISTTVPNCTPSATESRGCSQPLSPAGHDAAHAAATPGGIDAVVADFVFVHGGSRLLLVSGDTPPDLPLCLSADRSNGPLTGALSTMTGEVALPSQRAHGTLRAGTELVRHVSAWKNQQQQKPFDGCSRVSALELCVAGYPQGHPLDRTWSTTSAPYSFSADVATSGAAATNERSIAARRQRSLEFLRAFEKDFDAATYTLTAAACITESRVCVVSAEKNSSDTSVNDGASSVASGEFSECARHFYSQHVAMPELKELCRTLGRLKTVRRLWTSSSSYEPDVRAACIRQMLQEKVLLRSPDAPHRRWIDSGSRRGDSAAAVVVTQMVTTARELTDYVEEIQRGLRAWDATAAGGEQPEPTSGGSAGDGHQQLLPSHAAAPTTLTPISVIPGVLLPHPTDVHVLLRSLYYSKVIPSARMQQALEVYASELMNAWRQLADEHPWVMQVLTLRDDTLLQTLTESDIPAATLAVSKDRVAQVEARARQVQRSASSHFTSAWLSETVDLLHDLQQHGQTRLHLFTMSNDKVDVRVAQLLAAYDAQRGASAEQ</sequence>
<evidence type="ECO:0000313" key="2">
    <source>
        <dbReference type="EMBL" id="CAM37288.2"/>
    </source>
</evidence>
<feature type="region of interest" description="Disordered" evidence="1">
    <location>
        <begin position="665"/>
        <end position="686"/>
    </location>
</feature>
<proteinExistence type="predicted"/>
<accession>A4H665</accession>
<dbReference type="InParanoid" id="A4H665"/>
<evidence type="ECO:0000313" key="3">
    <source>
        <dbReference type="Proteomes" id="UP000007258"/>
    </source>
</evidence>
<dbReference type="KEGG" id="lbz:LBRM_10_0870"/>
<protein>
    <submittedName>
        <fullName evidence="2">Uncharacterized protein</fullName>
    </submittedName>
</protein>
<evidence type="ECO:0000256" key="1">
    <source>
        <dbReference type="SAM" id="MobiDB-lite"/>
    </source>
</evidence>
<dbReference type="GeneID" id="5413339"/>
<gene>
    <name evidence="2" type="ORF">LBRM_10_0870</name>
</gene>
<dbReference type="VEuPathDB" id="TriTrypDB:LbrM.10.0870"/>
<dbReference type="EMBL" id="FR798984">
    <property type="protein sequence ID" value="CAM37288.2"/>
    <property type="molecule type" value="Genomic_DNA"/>
</dbReference>
<organism evidence="2 3">
    <name type="scientific">Leishmania braziliensis</name>
    <dbReference type="NCBI Taxonomy" id="5660"/>
    <lineage>
        <taxon>Eukaryota</taxon>
        <taxon>Discoba</taxon>
        <taxon>Euglenozoa</taxon>
        <taxon>Kinetoplastea</taxon>
        <taxon>Metakinetoplastina</taxon>
        <taxon>Trypanosomatida</taxon>
        <taxon>Trypanosomatidae</taxon>
        <taxon>Leishmaniinae</taxon>
        <taxon>Leishmania</taxon>
        <taxon>Leishmania braziliensis species complex</taxon>
    </lineage>
</organism>